<evidence type="ECO:0000256" key="2">
    <source>
        <dbReference type="ARBA" id="ARBA00022964"/>
    </source>
</evidence>
<dbReference type="InterPro" id="IPR005708">
    <property type="entry name" value="Homogentis_dOase"/>
</dbReference>
<evidence type="ECO:0000256" key="6">
    <source>
        <dbReference type="PIRSR" id="PIRSR605708-2"/>
    </source>
</evidence>
<keyword evidence="1 6" id="KW-0479">Metal-binding</keyword>
<feature type="active site" description="Proton acceptor" evidence="5">
    <location>
        <position position="246"/>
    </location>
</feature>
<feature type="binding site" evidence="6">
    <location>
        <position position="318"/>
    </location>
    <ligand>
        <name>homogentisate</name>
        <dbReference type="ChEBI" id="CHEBI:16169"/>
    </ligand>
</feature>
<keyword evidence="3" id="KW-0560">Oxidoreductase</keyword>
<protein>
    <submittedName>
        <fullName evidence="8">Homogentisate 1,2-dioxygenase</fullName>
    </submittedName>
</protein>
<comment type="cofactor">
    <cofactor evidence="6">
        <name>Fe cation</name>
        <dbReference type="ChEBI" id="CHEBI:24875"/>
    </cofactor>
</comment>
<evidence type="ECO:0000313" key="8">
    <source>
        <dbReference type="EMBL" id="ROO87059.1"/>
    </source>
</evidence>
<dbReference type="InterPro" id="IPR046452">
    <property type="entry name" value="HgmA_N"/>
</dbReference>
<evidence type="ECO:0000256" key="3">
    <source>
        <dbReference type="ARBA" id="ARBA00023002"/>
    </source>
</evidence>
<dbReference type="InterPro" id="IPR011051">
    <property type="entry name" value="RmlC_Cupin_sf"/>
</dbReference>
<dbReference type="EMBL" id="RJKE01000001">
    <property type="protein sequence ID" value="ROO87059.1"/>
    <property type="molecule type" value="Genomic_DNA"/>
</dbReference>
<feature type="binding site" evidence="6">
    <location>
        <position position="289"/>
    </location>
    <ligand>
        <name>Fe cation</name>
        <dbReference type="ChEBI" id="CHEBI:24875"/>
    </ligand>
</feature>
<reference evidence="8 9" key="1">
    <citation type="submission" date="2018-11" db="EMBL/GenBank/DDBJ databases">
        <title>Sequencing the genomes of 1000 actinobacteria strains.</title>
        <authorList>
            <person name="Klenk H.-P."/>
        </authorList>
    </citation>
    <scope>NUCLEOTIDE SEQUENCE [LARGE SCALE GENOMIC DNA]</scope>
    <source>
        <strain evidence="8 9">DSM 44254</strain>
    </source>
</reference>
<comment type="caution">
    <text evidence="8">The sequence shown here is derived from an EMBL/GenBank/DDBJ whole genome shotgun (WGS) entry which is preliminary data.</text>
</comment>
<dbReference type="Pfam" id="PF20510">
    <property type="entry name" value="HgmA_N"/>
    <property type="match status" value="1"/>
</dbReference>
<dbReference type="GO" id="GO:0006559">
    <property type="term" value="P:L-phenylalanine catabolic process"/>
    <property type="evidence" value="ECO:0007669"/>
    <property type="project" value="InterPro"/>
</dbReference>
<feature type="binding site" evidence="6">
    <location>
        <position position="318"/>
    </location>
    <ligand>
        <name>Fe cation</name>
        <dbReference type="ChEBI" id="CHEBI:24875"/>
    </ligand>
</feature>
<evidence type="ECO:0000256" key="1">
    <source>
        <dbReference type="ARBA" id="ARBA00022723"/>
    </source>
</evidence>
<feature type="binding site" evidence="6">
    <location>
        <position position="283"/>
    </location>
    <ligand>
        <name>Fe cation</name>
        <dbReference type="ChEBI" id="CHEBI:24875"/>
    </ligand>
</feature>
<dbReference type="AlphaFoldDB" id="A0A3N1D0L3"/>
<gene>
    <name evidence="8" type="ORF">EDD29_4648</name>
</gene>
<dbReference type="SUPFAM" id="SSF51182">
    <property type="entry name" value="RmlC-like cupins"/>
    <property type="match status" value="1"/>
</dbReference>
<dbReference type="Proteomes" id="UP000272400">
    <property type="component" value="Unassembled WGS sequence"/>
</dbReference>
<dbReference type="GO" id="GO:0005737">
    <property type="term" value="C:cytoplasm"/>
    <property type="evidence" value="ECO:0007669"/>
    <property type="project" value="TreeGrafter"/>
</dbReference>
<dbReference type="PANTHER" id="PTHR11056">
    <property type="entry name" value="HOMOGENTISATE 1,2-DIOXYGENASE"/>
    <property type="match status" value="1"/>
</dbReference>
<keyword evidence="4 6" id="KW-0408">Iron</keyword>
<keyword evidence="9" id="KW-1185">Reference proteome</keyword>
<evidence type="ECO:0000259" key="7">
    <source>
        <dbReference type="Pfam" id="PF20510"/>
    </source>
</evidence>
<evidence type="ECO:0000256" key="5">
    <source>
        <dbReference type="PIRSR" id="PIRSR605708-1"/>
    </source>
</evidence>
<dbReference type="RefSeq" id="WP_123666394.1">
    <property type="nucleotide sequence ID" value="NZ_RJKE01000001.1"/>
</dbReference>
<accession>A0A3N1D0L3</accession>
<dbReference type="GO" id="GO:0046872">
    <property type="term" value="F:metal ion binding"/>
    <property type="evidence" value="ECO:0007669"/>
    <property type="project" value="UniProtKB-KW"/>
</dbReference>
<evidence type="ECO:0000313" key="9">
    <source>
        <dbReference type="Proteomes" id="UP000272400"/>
    </source>
</evidence>
<keyword evidence="2 8" id="KW-0223">Dioxygenase</keyword>
<organism evidence="8 9">
    <name type="scientific">Actinocorallia herbida</name>
    <dbReference type="NCBI Taxonomy" id="58109"/>
    <lineage>
        <taxon>Bacteria</taxon>
        <taxon>Bacillati</taxon>
        <taxon>Actinomycetota</taxon>
        <taxon>Actinomycetes</taxon>
        <taxon>Streptosporangiales</taxon>
        <taxon>Thermomonosporaceae</taxon>
        <taxon>Actinocorallia</taxon>
    </lineage>
</organism>
<name>A0A3N1D0L3_9ACTN</name>
<feature type="domain" description="Homogentisate 1,2-dioxygenase N-terminal" evidence="7">
    <location>
        <begin position="103"/>
        <end position="233"/>
    </location>
</feature>
<dbReference type="CDD" id="cd02208">
    <property type="entry name" value="cupin_RmlC-like"/>
    <property type="match status" value="1"/>
</dbReference>
<dbReference type="OrthoDB" id="9811253at2"/>
<dbReference type="GO" id="GO:0006570">
    <property type="term" value="P:tyrosine metabolic process"/>
    <property type="evidence" value="ECO:0007669"/>
    <property type="project" value="InterPro"/>
</dbReference>
<sequence>MESFIQFRKGTTPRHVHRDLDGLKDDELGRMGFVGRQAQLYRRNDPTAYRYEGPIRPTDALVGDLEPTDLTDPEGAPVPLLSNADVRFLLSRRSAPMPFFARNVSGDELFFVHRGTGVFQTEFGAIPYEPGDWVLLPKAVTYRQIPDADSTAGAFLIVETRDELTVPKPGVLGRHFPFDPSTVFVPEPEVLTDGGPEWRVRLTSGEQTGWLVYDHNPCDVEGWKGDYFPFKLNIRDYNPITSESIHLPPTVHLFLQAEGVVVLNFLPRGAEMRPGAERMPWYHRNVDYDEVALFHGGSLFGIDMPPGLISHAPQGIHHGPPERARERARRKFPDYDRIEWEVMSIDVRRPLTVHPAFSHAAGGPA</sequence>
<proteinExistence type="predicted"/>
<evidence type="ECO:0000256" key="4">
    <source>
        <dbReference type="ARBA" id="ARBA00023004"/>
    </source>
</evidence>
<dbReference type="PANTHER" id="PTHR11056:SF0">
    <property type="entry name" value="HOMOGENTISATE 1,2-DIOXYGENASE"/>
    <property type="match status" value="1"/>
</dbReference>
<dbReference type="GO" id="GO:0004411">
    <property type="term" value="F:homogentisate 1,2-dioxygenase activity"/>
    <property type="evidence" value="ECO:0007669"/>
    <property type="project" value="InterPro"/>
</dbReference>